<evidence type="ECO:0000256" key="2">
    <source>
        <dbReference type="ARBA" id="ARBA00022729"/>
    </source>
</evidence>
<feature type="coiled-coil region" evidence="3">
    <location>
        <begin position="58"/>
        <end position="89"/>
    </location>
</feature>
<dbReference type="OrthoDB" id="7868372at2"/>
<sequence>MRLIALILSLVTVLSVTPPVLAQNLGQLVSPILTIDREALFEQSRFGQRVSSDLDAESAALSEETRKIEQELEAEEQALTDQRDSMTAEEFRAAADAFDARVVQLRNDRDAAQSDFVRRFETAQRDFYNRIGPALGQIMQQRGAVVLLDKRSVLLAANAIDVTEEAIALIDETFGEGSNLVPEAPADPDTPAAPE</sequence>
<gene>
    <name evidence="4" type="ORF">RB2654_04129</name>
</gene>
<comment type="caution">
    <text evidence="4">The sequence shown here is derived from an EMBL/GenBank/DDBJ whole genome shotgun (WGS) entry which is preliminary data.</text>
</comment>
<dbReference type="SUPFAM" id="SSF111384">
    <property type="entry name" value="OmpH-like"/>
    <property type="match status" value="1"/>
</dbReference>
<organism evidence="4 5">
    <name type="scientific">Maritimibacter alkaliphilus HTCC2654</name>
    <dbReference type="NCBI Taxonomy" id="314271"/>
    <lineage>
        <taxon>Bacteria</taxon>
        <taxon>Pseudomonadati</taxon>
        <taxon>Pseudomonadota</taxon>
        <taxon>Alphaproteobacteria</taxon>
        <taxon>Rhodobacterales</taxon>
        <taxon>Roseobacteraceae</taxon>
        <taxon>Maritimibacter</taxon>
    </lineage>
</organism>
<dbReference type="EMBL" id="AAMT01000014">
    <property type="protein sequence ID" value="EAQ11587.1"/>
    <property type="molecule type" value="Genomic_DNA"/>
</dbReference>
<dbReference type="PANTHER" id="PTHR35089">
    <property type="entry name" value="CHAPERONE PROTEIN SKP"/>
    <property type="match status" value="1"/>
</dbReference>
<dbReference type="InterPro" id="IPR005632">
    <property type="entry name" value="Chaperone_Skp"/>
</dbReference>
<dbReference type="eggNOG" id="COG2825">
    <property type="taxonomic scope" value="Bacteria"/>
</dbReference>
<dbReference type="AlphaFoldDB" id="A3VJL0"/>
<keyword evidence="3" id="KW-0175">Coiled coil</keyword>
<dbReference type="SMART" id="SM00935">
    <property type="entry name" value="OmpH"/>
    <property type="match status" value="1"/>
</dbReference>
<dbReference type="Gene3D" id="3.30.910.20">
    <property type="entry name" value="Skp domain"/>
    <property type="match status" value="1"/>
</dbReference>
<proteinExistence type="inferred from homology"/>
<comment type="similarity">
    <text evidence="1">Belongs to the Skp family.</text>
</comment>
<dbReference type="InterPro" id="IPR024930">
    <property type="entry name" value="Skp_dom_sf"/>
</dbReference>
<dbReference type="GO" id="GO:0005829">
    <property type="term" value="C:cytosol"/>
    <property type="evidence" value="ECO:0007669"/>
    <property type="project" value="TreeGrafter"/>
</dbReference>
<dbReference type="Pfam" id="PF03938">
    <property type="entry name" value="OmpH"/>
    <property type="match status" value="1"/>
</dbReference>
<dbReference type="GO" id="GO:0051082">
    <property type="term" value="F:unfolded protein binding"/>
    <property type="evidence" value="ECO:0007669"/>
    <property type="project" value="InterPro"/>
</dbReference>
<evidence type="ECO:0000313" key="5">
    <source>
        <dbReference type="Proteomes" id="UP000002931"/>
    </source>
</evidence>
<keyword evidence="5" id="KW-1185">Reference proteome</keyword>
<dbReference type="HOGENOM" id="CLU_085354_1_0_5"/>
<reference evidence="4 5" key="1">
    <citation type="journal article" date="2010" name="J. Bacteriol.">
        <title>Genome sequences of Pelagibaca bermudensis HTCC2601T and Maritimibacter alkaliphilus HTCC2654T, the type strains of two marine Roseobacter genera.</title>
        <authorList>
            <person name="Thrash J.C."/>
            <person name="Cho J.C."/>
            <person name="Ferriera S."/>
            <person name="Johnson J."/>
            <person name="Vergin K.L."/>
            <person name="Giovannoni S.J."/>
        </authorList>
    </citation>
    <scope>NUCLEOTIDE SEQUENCE [LARGE SCALE GENOMIC DNA]</scope>
    <source>
        <strain evidence="4 5">HTCC2654</strain>
    </source>
</reference>
<dbReference type="RefSeq" id="WP_008328931.1">
    <property type="nucleotide sequence ID" value="NZ_CH902578.1"/>
</dbReference>
<evidence type="ECO:0000256" key="3">
    <source>
        <dbReference type="SAM" id="Coils"/>
    </source>
</evidence>
<name>A3VJL0_9RHOB</name>
<dbReference type="Proteomes" id="UP000002931">
    <property type="component" value="Unassembled WGS sequence"/>
</dbReference>
<evidence type="ECO:0000256" key="1">
    <source>
        <dbReference type="ARBA" id="ARBA00009091"/>
    </source>
</evidence>
<dbReference type="GO" id="GO:0050821">
    <property type="term" value="P:protein stabilization"/>
    <property type="evidence" value="ECO:0007669"/>
    <property type="project" value="TreeGrafter"/>
</dbReference>
<dbReference type="STRING" id="314271.RB2654_04129"/>
<dbReference type="PANTHER" id="PTHR35089:SF1">
    <property type="entry name" value="CHAPERONE PROTEIN SKP"/>
    <property type="match status" value="1"/>
</dbReference>
<accession>A3VJL0</accession>
<protein>
    <submittedName>
        <fullName evidence="4">Uncharacterized protein</fullName>
    </submittedName>
</protein>
<evidence type="ECO:0000313" key="4">
    <source>
        <dbReference type="EMBL" id="EAQ11587.1"/>
    </source>
</evidence>
<keyword evidence="2" id="KW-0732">Signal</keyword>